<evidence type="ECO:0000313" key="7">
    <source>
        <dbReference type="Proteomes" id="UP000271573"/>
    </source>
</evidence>
<dbReference type="KEGG" id="nbe:Back2_22490"/>
<feature type="chain" id="PRO_5017936916" description="CopC domain-containing protein" evidence="4">
    <location>
        <begin position="29"/>
        <end position="614"/>
    </location>
</feature>
<evidence type="ECO:0000256" key="1">
    <source>
        <dbReference type="ARBA" id="ARBA00022729"/>
    </source>
</evidence>
<dbReference type="Gene3D" id="2.60.40.1220">
    <property type="match status" value="1"/>
</dbReference>
<dbReference type="RefSeq" id="WP_125569342.1">
    <property type="nucleotide sequence ID" value="NZ_AP019307.1"/>
</dbReference>
<evidence type="ECO:0000256" key="2">
    <source>
        <dbReference type="ARBA" id="ARBA00023008"/>
    </source>
</evidence>
<keyword evidence="7" id="KW-1185">Reference proteome</keyword>
<accession>A0A3G9IIB3</accession>
<dbReference type="InterPro" id="IPR007348">
    <property type="entry name" value="CopC_dom"/>
</dbReference>
<keyword evidence="2" id="KW-0186">Copper</keyword>
<dbReference type="GO" id="GO:0046688">
    <property type="term" value="P:response to copper ion"/>
    <property type="evidence" value="ECO:0007669"/>
    <property type="project" value="InterPro"/>
</dbReference>
<evidence type="ECO:0000259" key="5">
    <source>
        <dbReference type="Pfam" id="PF04234"/>
    </source>
</evidence>
<dbReference type="SUPFAM" id="SSF81296">
    <property type="entry name" value="E set domains"/>
    <property type="match status" value="1"/>
</dbReference>
<reference evidence="6 7" key="1">
    <citation type="submission" date="2018-11" db="EMBL/GenBank/DDBJ databases">
        <title>Complete genome sequence of Nocardioides baekrokdamisoli strain KCTC 39748.</title>
        <authorList>
            <person name="Kang S.W."/>
            <person name="Lee K.C."/>
            <person name="Kim K.K."/>
            <person name="Kim J.S."/>
            <person name="Kim D.S."/>
            <person name="Ko S.H."/>
            <person name="Yang S.H."/>
            <person name="Shin Y.K."/>
            <person name="Lee J.S."/>
        </authorList>
    </citation>
    <scope>NUCLEOTIDE SEQUENCE [LARGE SCALE GENOMIC DNA]</scope>
    <source>
        <strain evidence="6 7">KCTC 39748</strain>
    </source>
</reference>
<gene>
    <name evidence="6" type="ORF">Back2_22490</name>
</gene>
<feature type="domain" description="CopC" evidence="5">
    <location>
        <begin position="245"/>
        <end position="331"/>
    </location>
</feature>
<dbReference type="OrthoDB" id="7858035at2"/>
<dbReference type="InterPro" id="IPR014756">
    <property type="entry name" value="Ig_E-set"/>
</dbReference>
<dbReference type="AlphaFoldDB" id="A0A3G9IIB3"/>
<dbReference type="InterPro" id="IPR014755">
    <property type="entry name" value="Cu-Rt/internalin_Ig-like"/>
</dbReference>
<name>A0A3G9IIB3_9ACTN</name>
<dbReference type="NCBIfam" id="NF033510">
    <property type="entry name" value="Ca_tandemer"/>
    <property type="match status" value="2"/>
</dbReference>
<dbReference type="Gene3D" id="2.60.40.10">
    <property type="entry name" value="Immunoglobulins"/>
    <property type="match status" value="2"/>
</dbReference>
<dbReference type="GO" id="GO:0042597">
    <property type="term" value="C:periplasmic space"/>
    <property type="evidence" value="ECO:0007669"/>
    <property type="project" value="InterPro"/>
</dbReference>
<organism evidence="6 7">
    <name type="scientific">Nocardioides baekrokdamisoli</name>
    <dbReference type="NCBI Taxonomy" id="1804624"/>
    <lineage>
        <taxon>Bacteria</taxon>
        <taxon>Bacillati</taxon>
        <taxon>Actinomycetota</taxon>
        <taxon>Actinomycetes</taxon>
        <taxon>Propionibacteriales</taxon>
        <taxon>Nocardioidaceae</taxon>
        <taxon>Nocardioides</taxon>
    </lineage>
</organism>
<dbReference type="Pfam" id="PF04234">
    <property type="entry name" value="CopC"/>
    <property type="match status" value="1"/>
</dbReference>
<dbReference type="EMBL" id="AP019307">
    <property type="protein sequence ID" value="BBH17962.1"/>
    <property type="molecule type" value="Genomic_DNA"/>
</dbReference>
<keyword evidence="1 4" id="KW-0732">Signal</keyword>
<dbReference type="InterPro" id="IPR013783">
    <property type="entry name" value="Ig-like_fold"/>
</dbReference>
<evidence type="ECO:0000256" key="3">
    <source>
        <dbReference type="SAM" id="MobiDB-lite"/>
    </source>
</evidence>
<dbReference type="Proteomes" id="UP000271573">
    <property type="component" value="Chromosome"/>
</dbReference>
<evidence type="ECO:0000313" key="6">
    <source>
        <dbReference type="EMBL" id="BBH17962.1"/>
    </source>
</evidence>
<proteinExistence type="predicted"/>
<evidence type="ECO:0000256" key="4">
    <source>
        <dbReference type="SAM" id="SignalP"/>
    </source>
</evidence>
<sequence length="614" mass="61069">MRFPARTLALVSATGLALVGLTVPSASAASTTLAVKPGPAYGAKSTTETITGTAYYAGDTVALNLSSGGTVTAPRTTTAASDGTWSYTFSAADVQSVPDGTVTVTAAETYCTFLGGPVGPVPCAVLQNQTTTQVTGTFVKDLYVPPAPSLAALGSNFVINNANQSGVTATGQAEANSSVTLKLGTLTQTATVNSSGLWSMFFDASGLADGTYTASVTEAEAGGAHNVGPAATKSVLKDSAAPTRTASSPAAGSTVGPPAKVSVTFNKTLASNSTITLKTSGGTTVTCPVTVSGTSVSCAPSPALKSGGYTATTTAYDAHGNVGTSSSSFTVDATAPAVTNLKSTNTSATATKSTVTGAVSEAATLTVTSADSTGAKASASLKATNAGNFSIAVDENALGGGTITVTVKAVDVYGNASTYTTTHSRTVPAGTTVSLSVPGWSAVGWPVTLSGSVHLAKAGAYGSVTLVHSSLSGKQQVLATVSVGSNGSYSFRYTPGTSGTYYAIYNAVSGSGAQSPTYSSQVRYAISASSATGPASANAVIGGAVHNPPAGAYVLIYRRNADGSWTQLGKAIIDSTYHYRFTVVLPKGSTAIRVTIPSSHGYFSNSANFTATRT</sequence>
<feature type="compositionally biased region" description="Low complexity" evidence="3">
    <location>
        <begin position="239"/>
        <end position="254"/>
    </location>
</feature>
<dbReference type="GO" id="GO:0005507">
    <property type="term" value="F:copper ion binding"/>
    <property type="evidence" value="ECO:0007669"/>
    <property type="project" value="InterPro"/>
</dbReference>
<dbReference type="GO" id="GO:0005975">
    <property type="term" value="P:carbohydrate metabolic process"/>
    <property type="evidence" value="ECO:0007669"/>
    <property type="project" value="UniProtKB-ARBA"/>
</dbReference>
<feature type="region of interest" description="Disordered" evidence="3">
    <location>
        <begin position="236"/>
        <end position="258"/>
    </location>
</feature>
<feature type="signal peptide" evidence="4">
    <location>
        <begin position="1"/>
        <end position="28"/>
    </location>
</feature>
<protein>
    <recommendedName>
        <fullName evidence="5">CopC domain-containing protein</fullName>
    </recommendedName>
</protein>